<keyword evidence="2" id="KW-0812">Transmembrane</keyword>
<dbReference type="CDD" id="cd11614">
    <property type="entry name" value="SAF_CpaB_FlgA_like"/>
    <property type="match status" value="1"/>
</dbReference>
<dbReference type="Proteomes" id="UP000031774">
    <property type="component" value="Plasmid pSVL1"/>
</dbReference>
<geneLocation type="plasmid" evidence="4 5">
    <name>pSVL1</name>
</geneLocation>
<dbReference type="AlphaFoldDB" id="A0A0B5IIP4"/>
<feature type="region of interest" description="Disordered" evidence="1">
    <location>
        <begin position="1"/>
        <end position="24"/>
    </location>
</feature>
<dbReference type="Pfam" id="PF08666">
    <property type="entry name" value="SAF"/>
    <property type="match status" value="1"/>
</dbReference>
<evidence type="ECO:0000256" key="2">
    <source>
        <dbReference type="SAM" id="Phobius"/>
    </source>
</evidence>
<evidence type="ECO:0000313" key="4">
    <source>
        <dbReference type="EMBL" id="AJF70352.1"/>
    </source>
</evidence>
<gene>
    <name evidence="4" type="ORF">SVTN_39770</name>
</gene>
<dbReference type="RefSeq" id="WP_041134821.1">
    <property type="nucleotide sequence ID" value="NZ_CP010408.1"/>
</dbReference>
<evidence type="ECO:0000313" key="5">
    <source>
        <dbReference type="Proteomes" id="UP000031774"/>
    </source>
</evidence>
<keyword evidence="2" id="KW-0472">Membrane</keyword>
<reference evidence="4 5" key="1">
    <citation type="submission" date="2014-12" db="EMBL/GenBank/DDBJ databases">
        <title>Complete genome sequence of Streptomyces vietnamensis strain GIMV4.0001, a genetic manipulable producer of the benzoisochromanequinone antibiotic granaticin.</title>
        <authorList>
            <person name="Deng M.R."/>
            <person name="Guo J."/>
            <person name="Ma L.Y."/>
            <person name="Feng G.D."/>
            <person name="Mo C.Y."/>
            <person name="Zhu H.H."/>
        </authorList>
    </citation>
    <scope>NUCLEOTIDE SEQUENCE [LARGE SCALE GENOMIC DNA]</scope>
    <source>
        <strain evidence="5">GIMV4.0001</strain>
        <plasmid evidence="4 5">pSVL1</plasmid>
    </source>
</reference>
<protein>
    <submittedName>
        <fullName evidence="4">Membrane protein</fullName>
    </submittedName>
</protein>
<dbReference type="SMART" id="SM00858">
    <property type="entry name" value="SAF"/>
    <property type="match status" value="1"/>
</dbReference>
<dbReference type="InterPro" id="IPR013974">
    <property type="entry name" value="SAF"/>
</dbReference>
<feature type="compositionally biased region" description="Pro residues" evidence="1">
    <location>
        <begin position="1"/>
        <end position="13"/>
    </location>
</feature>
<organism evidence="4 5">
    <name type="scientific">Streptomyces vietnamensis</name>
    <dbReference type="NCBI Taxonomy" id="362257"/>
    <lineage>
        <taxon>Bacteria</taxon>
        <taxon>Bacillati</taxon>
        <taxon>Actinomycetota</taxon>
        <taxon>Actinomycetes</taxon>
        <taxon>Kitasatosporales</taxon>
        <taxon>Streptomycetaceae</taxon>
        <taxon>Streptomyces</taxon>
    </lineage>
</organism>
<feature type="transmembrane region" description="Helical" evidence="2">
    <location>
        <begin position="33"/>
        <end position="54"/>
    </location>
</feature>
<dbReference type="EMBL" id="CP010408">
    <property type="protein sequence ID" value="AJF70352.1"/>
    <property type="molecule type" value="Genomic_DNA"/>
</dbReference>
<evidence type="ECO:0000256" key="1">
    <source>
        <dbReference type="SAM" id="MobiDB-lite"/>
    </source>
</evidence>
<evidence type="ECO:0000259" key="3">
    <source>
        <dbReference type="SMART" id="SM00858"/>
    </source>
</evidence>
<dbReference type="HOGENOM" id="CLU_078491_1_0_11"/>
<name>A0A0B5IIP4_9ACTN</name>
<keyword evidence="4" id="KW-0614">Plasmid</keyword>
<feature type="domain" description="SAF" evidence="3">
    <location>
        <begin position="61"/>
        <end position="124"/>
    </location>
</feature>
<dbReference type="KEGG" id="svt:SVTN_39770"/>
<keyword evidence="2" id="KW-1133">Transmembrane helix</keyword>
<sequence>MESPAAPPVPRPAGPRTELPITTAAPVKKQRRYAAAALSTVLAVAAALGAAAAVSAVGDRTKVLAIANDVPAGQPLTDADIVVAEVSADAALTPMPATDRALVVGKRPAVDLRKGSLLVAAQLQPGTGLGDDKQQVGVQVKRGQAPAGSLVPGDKVLAVTVPGQGEQPTGKDGAEAPPTSVKAVVVSVSRPDASGAVVVNLAVAPSDGPLLATRASSGRVALVRDVRSGS</sequence>
<proteinExistence type="predicted"/>
<accession>A0A0B5IIP4</accession>
<keyword evidence="5" id="KW-1185">Reference proteome</keyword>